<feature type="domain" description="Uroporphyrinogen decarboxylase (URO-D)" evidence="14">
    <location>
        <begin position="31"/>
        <end position="40"/>
    </location>
</feature>
<evidence type="ECO:0000259" key="15">
    <source>
        <dbReference type="PROSITE" id="PS00907"/>
    </source>
</evidence>
<dbReference type="STRING" id="796925.A0A137NW33"/>
<dbReference type="InterPro" id="IPR000257">
    <property type="entry name" value="Uroporphyrinogen_deCOase"/>
</dbReference>
<evidence type="ECO:0000256" key="5">
    <source>
        <dbReference type="ARBA" id="ARBA00011738"/>
    </source>
</evidence>
<dbReference type="PANTHER" id="PTHR21091">
    <property type="entry name" value="METHYLTETRAHYDROFOLATE:HOMOCYSTEINE METHYLTRANSFERASE RELATED"/>
    <property type="match status" value="1"/>
</dbReference>
<dbReference type="InterPro" id="IPR006361">
    <property type="entry name" value="Uroporphyrinogen_deCO2ase_HemE"/>
</dbReference>
<evidence type="ECO:0000259" key="14">
    <source>
        <dbReference type="PROSITE" id="PS00906"/>
    </source>
</evidence>
<comment type="subunit">
    <text evidence="5">Homodimer.</text>
</comment>
<name>A0A137NW33_CONC2</name>
<evidence type="ECO:0000256" key="11">
    <source>
        <dbReference type="ARBA" id="ARBA00023244"/>
    </source>
</evidence>
<evidence type="ECO:0000256" key="6">
    <source>
        <dbReference type="ARBA" id="ARBA00012288"/>
    </source>
</evidence>
<dbReference type="GO" id="GO:0006782">
    <property type="term" value="P:protoporphyrinogen IX biosynthetic process"/>
    <property type="evidence" value="ECO:0007669"/>
    <property type="project" value="UniProtKB-UniPathway"/>
</dbReference>
<evidence type="ECO:0000256" key="4">
    <source>
        <dbReference type="ARBA" id="ARBA00009935"/>
    </source>
</evidence>
<dbReference type="CDD" id="cd00717">
    <property type="entry name" value="URO-D"/>
    <property type="match status" value="1"/>
</dbReference>
<dbReference type="GO" id="GO:0004853">
    <property type="term" value="F:uroporphyrinogen decarboxylase activity"/>
    <property type="evidence" value="ECO:0007669"/>
    <property type="project" value="UniProtKB-EC"/>
</dbReference>
<keyword evidence="17" id="KW-1185">Reference proteome</keyword>
<dbReference type="Proteomes" id="UP000070444">
    <property type="component" value="Unassembled WGS sequence"/>
</dbReference>
<comment type="subcellular location">
    <subcellularLocation>
        <location evidence="2">Cytoplasm</location>
    </subcellularLocation>
</comment>
<keyword evidence="11 12" id="KW-0627">Porphyrin biosynthesis</keyword>
<dbReference type="GO" id="GO:0005829">
    <property type="term" value="C:cytosol"/>
    <property type="evidence" value="ECO:0007669"/>
    <property type="project" value="TreeGrafter"/>
</dbReference>
<dbReference type="Gene3D" id="3.20.20.210">
    <property type="match status" value="1"/>
</dbReference>
<evidence type="ECO:0000256" key="13">
    <source>
        <dbReference type="RuleBase" id="RU004169"/>
    </source>
</evidence>
<dbReference type="InterPro" id="IPR038071">
    <property type="entry name" value="UROD/MetE-like_sf"/>
</dbReference>
<sequence>MTNCLRDSDFPPLKNDLILRAAKGQKVEKTPVWVMRQAGRYLPEFREVRAEHDFMKVCRTPELACEVTLQPIRRYKGLLDASIIFSDILVISEALGLPFEVRSGYGIHFPDKLDTPEEIDTKLHKNINVEEKLDYVLKAITLTRKELKGEVPLFGFSGSPWTLMSYMVEGKSGTNHATAKSWLYKYPEASHKLLDILSDTIIDYMVAQVKAGAQLLQLFDSWAGELSPEDFNTFSYPYILKIGKGVSEKIKELDYDVPISLFAKGAHYALKQFKDQSYFSIVSLDWTIDPKIAREAVGDNITLQGNLDPTILFAPAETLKKRTTEMLHSFGTKPYIANLGHGMLPNHDPEHLKVFLETIKEVSTEILKN</sequence>
<dbReference type="FunFam" id="3.20.20.210:FF:000001">
    <property type="entry name" value="Uroporphyrinogen decarboxylase"/>
    <property type="match status" value="1"/>
</dbReference>
<comment type="similarity">
    <text evidence="4 13">Belongs to the uroporphyrinogen decarboxylase family.</text>
</comment>
<dbReference type="HAMAP" id="MF_00218">
    <property type="entry name" value="URO_D"/>
    <property type="match status" value="1"/>
</dbReference>
<protein>
    <recommendedName>
        <fullName evidence="7 12">Uroporphyrinogen decarboxylase</fullName>
        <ecNumber evidence="6 12">4.1.1.37</ecNumber>
    </recommendedName>
</protein>
<evidence type="ECO:0000256" key="7">
    <source>
        <dbReference type="ARBA" id="ARBA00014308"/>
    </source>
</evidence>
<dbReference type="SUPFAM" id="SSF51726">
    <property type="entry name" value="UROD/MetE-like"/>
    <property type="match status" value="1"/>
</dbReference>
<dbReference type="OMA" id="LWLMRQA"/>
<dbReference type="Pfam" id="PF01208">
    <property type="entry name" value="URO-D"/>
    <property type="match status" value="1"/>
</dbReference>
<dbReference type="UniPathway" id="UPA00251">
    <property type="reaction ID" value="UER00321"/>
</dbReference>
<dbReference type="PANTHER" id="PTHR21091:SF169">
    <property type="entry name" value="UROPORPHYRINOGEN DECARBOXYLASE"/>
    <property type="match status" value="1"/>
</dbReference>
<evidence type="ECO:0000256" key="2">
    <source>
        <dbReference type="ARBA" id="ARBA00004496"/>
    </source>
</evidence>
<comment type="catalytic activity">
    <reaction evidence="12">
        <text>uroporphyrinogen III + 4 H(+) = coproporphyrinogen III + 4 CO2</text>
        <dbReference type="Rhea" id="RHEA:19865"/>
        <dbReference type="ChEBI" id="CHEBI:15378"/>
        <dbReference type="ChEBI" id="CHEBI:16526"/>
        <dbReference type="ChEBI" id="CHEBI:57308"/>
        <dbReference type="ChEBI" id="CHEBI:57309"/>
        <dbReference type="EC" id="4.1.1.37"/>
    </reaction>
</comment>
<evidence type="ECO:0000256" key="12">
    <source>
        <dbReference type="RuleBase" id="RU000554"/>
    </source>
</evidence>
<gene>
    <name evidence="16" type="ORF">CONCODRAFT_43379</name>
</gene>
<reference evidence="16 17" key="1">
    <citation type="journal article" date="2015" name="Genome Biol. Evol.">
        <title>Phylogenomic analyses indicate that early fungi evolved digesting cell walls of algal ancestors of land plants.</title>
        <authorList>
            <person name="Chang Y."/>
            <person name="Wang S."/>
            <person name="Sekimoto S."/>
            <person name="Aerts A.L."/>
            <person name="Choi C."/>
            <person name="Clum A."/>
            <person name="LaButti K.M."/>
            <person name="Lindquist E.A."/>
            <person name="Yee Ngan C."/>
            <person name="Ohm R.A."/>
            <person name="Salamov A.A."/>
            <person name="Grigoriev I.V."/>
            <person name="Spatafora J.W."/>
            <person name="Berbee M.L."/>
        </authorList>
    </citation>
    <scope>NUCLEOTIDE SEQUENCE [LARGE SCALE GENOMIC DNA]</scope>
    <source>
        <strain evidence="16 17">NRRL 28638</strain>
    </source>
</reference>
<dbReference type="PROSITE" id="PS00907">
    <property type="entry name" value="UROD_2"/>
    <property type="match status" value="1"/>
</dbReference>
<comment type="function">
    <text evidence="1">Catalyzes the decarboxylation of four acetate groups of uroporphyrinogen-III to yield coproporphyrinogen-III.</text>
</comment>
<dbReference type="PROSITE" id="PS00906">
    <property type="entry name" value="UROD_1"/>
    <property type="match status" value="1"/>
</dbReference>
<evidence type="ECO:0000256" key="1">
    <source>
        <dbReference type="ARBA" id="ARBA00002448"/>
    </source>
</evidence>
<evidence type="ECO:0000256" key="8">
    <source>
        <dbReference type="ARBA" id="ARBA00022490"/>
    </source>
</evidence>
<evidence type="ECO:0000313" key="17">
    <source>
        <dbReference type="Proteomes" id="UP000070444"/>
    </source>
</evidence>
<keyword evidence="8" id="KW-0963">Cytoplasm</keyword>
<evidence type="ECO:0000256" key="10">
    <source>
        <dbReference type="ARBA" id="ARBA00023239"/>
    </source>
</evidence>
<accession>A0A137NW33</accession>
<evidence type="ECO:0000256" key="3">
    <source>
        <dbReference type="ARBA" id="ARBA00004804"/>
    </source>
</evidence>
<keyword evidence="9 12" id="KW-0210">Decarboxylase</keyword>
<evidence type="ECO:0000313" key="16">
    <source>
        <dbReference type="EMBL" id="KXN66967.1"/>
    </source>
</evidence>
<dbReference type="NCBIfam" id="TIGR01464">
    <property type="entry name" value="hemE"/>
    <property type="match status" value="1"/>
</dbReference>
<dbReference type="EMBL" id="KQ964672">
    <property type="protein sequence ID" value="KXN66967.1"/>
    <property type="molecule type" value="Genomic_DNA"/>
</dbReference>
<keyword evidence="10 12" id="KW-0456">Lyase</keyword>
<organism evidence="16 17">
    <name type="scientific">Conidiobolus coronatus (strain ATCC 28846 / CBS 209.66 / NRRL 28638)</name>
    <name type="common">Delacroixia coronata</name>
    <dbReference type="NCBI Taxonomy" id="796925"/>
    <lineage>
        <taxon>Eukaryota</taxon>
        <taxon>Fungi</taxon>
        <taxon>Fungi incertae sedis</taxon>
        <taxon>Zoopagomycota</taxon>
        <taxon>Entomophthoromycotina</taxon>
        <taxon>Entomophthoromycetes</taxon>
        <taxon>Entomophthorales</taxon>
        <taxon>Ancylistaceae</taxon>
        <taxon>Conidiobolus</taxon>
    </lineage>
</organism>
<dbReference type="EC" id="4.1.1.37" evidence="6 12"/>
<evidence type="ECO:0000256" key="9">
    <source>
        <dbReference type="ARBA" id="ARBA00022793"/>
    </source>
</evidence>
<feature type="domain" description="Uroporphyrinogen decarboxylase (URO-D)" evidence="15">
    <location>
        <begin position="154"/>
        <end position="170"/>
    </location>
</feature>
<proteinExistence type="inferred from homology"/>
<dbReference type="AlphaFoldDB" id="A0A137NW33"/>
<comment type="pathway">
    <text evidence="3 12">Porphyrin-containing compound metabolism; protoporphyrin-IX biosynthesis; coproporphyrinogen-III from 5-aminolevulinate: step 4/4.</text>
</comment>
<dbReference type="OrthoDB" id="339900at2759"/>